<accession>A0A8S5PZ58</accession>
<name>A0A8S5PZ58_9CAUD</name>
<proteinExistence type="predicted"/>
<reference evidence="1" key="1">
    <citation type="journal article" date="2021" name="Proc. Natl. Acad. Sci. U.S.A.">
        <title>A Catalog of Tens of Thousands of Viruses from Human Metagenomes Reveals Hidden Associations with Chronic Diseases.</title>
        <authorList>
            <person name="Tisza M.J."/>
            <person name="Buck C.B."/>
        </authorList>
    </citation>
    <scope>NUCLEOTIDE SEQUENCE</scope>
    <source>
        <strain evidence="1">Ct2vX3</strain>
    </source>
</reference>
<evidence type="ECO:0000313" key="1">
    <source>
        <dbReference type="EMBL" id="DAE11677.1"/>
    </source>
</evidence>
<dbReference type="EMBL" id="BK015535">
    <property type="protein sequence ID" value="DAE11677.1"/>
    <property type="molecule type" value="Genomic_DNA"/>
</dbReference>
<sequence length="106" mass="11372">MKSSVQKMLNVSEDLPDSFWESKEAMDKLKAAINGDEKALRDLQAIAAKLTLEDAANNAAKIGIDVDQTSLDEAKAAIDILANSDVGVGVTLNNDSFLDTLYDTLV</sequence>
<organism evidence="1">
    <name type="scientific">Siphoviridae sp. ct2vX3</name>
    <dbReference type="NCBI Taxonomy" id="2825318"/>
    <lineage>
        <taxon>Viruses</taxon>
        <taxon>Duplodnaviria</taxon>
        <taxon>Heunggongvirae</taxon>
        <taxon>Uroviricota</taxon>
        <taxon>Caudoviricetes</taxon>
    </lineage>
</organism>
<protein>
    <submittedName>
        <fullName evidence="1">Uncharacterized protein</fullName>
    </submittedName>
</protein>